<name>A0A3Q2X6N7_HAPBU</name>
<keyword evidence="2" id="KW-1185">Reference proteome</keyword>
<accession>A0A3Q2X6N7</accession>
<dbReference type="Proteomes" id="UP000264840">
    <property type="component" value="Unplaced"/>
</dbReference>
<sequence length="66" mass="7560">SIFDMQCCEKSFHPHHSLLLCVCKCGCDSLMLWGCFAASGPMRLALIEEKNYNYFPKKILQDNCIN</sequence>
<dbReference type="AlphaFoldDB" id="A0A3Q2X6N7"/>
<dbReference type="Ensembl" id="ENSHBUT00000029307.1">
    <property type="protein sequence ID" value="ENSHBUP00000034486.1"/>
    <property type="gene ID" value="ENSHBUG00000022065.1"/>
</dbReference>
<organism evidence="1 2">
    <name type="scientific">Haplochromis burtoni</name>
    <name type="common">Burton's mouthbrooder</name>
    <name type="synonym">Chromis burtoni</name>
    <dbReference type="NCBI Taxonomy" id="8153"/>
    <lineage>
        <taxon>Eukaryota</taxon>
        <taxon>Metazoa</taxon>
        <taxon>Chordata</taxon>
        <taxon>Craniata</taxon>
        <taxon>Vertebrata</taxon>
        <taxon>Euteleostomi</taxon>
        <taxon>Actinopterygii</taxon>
        <taxon>Neopterygii</taxon>
        <taxon>Teleostei</taxon>
        <taxon>Neoteleostei</taxon>
        <taxon>Acanthomorphata</taxon>
        <taxon>Ovalentaria</taxon>
        <taxon>Cichlomorphae</taxon>
        <taxon>Cichliformes</taxon>
        <taxon>Cichlidae</taxon>
        <taxon>African cichlids</taxon>
        <taxon>Pseudocrenilabrinae</taxon>
        <taxon>Haplochromini</taxon>
        <taxon>Haplochromis</taxon>
    </lineage>
</organism>
<reference evidence="1" key="2">
    <citation type="submission" date="2025-09" db="UniProtKB">
        <authorList>
            <consortium name="Ensembl"/>
        </authorList>
    </citation>
    <scope>IDENTIFICATION</scope>
</reference>
<proteinExistence type="predicted"/>
<evidence type="ECO:0000313" key="1">
    <source>
        <dbReference type="Ensembl" id="ENSHBUP00000034486.1"/>
    </source>
</evidence>
<protein>
    <submittedName>
        <fullName evidence="1">Uncharacterized protein</fullName>
    </submittedName>
</protein>
<evidence type="ECO:0000313" key="2">
    <source>
        <dbReference type="Proteomes" id="UP000264840"/>
    </source>
</evidence>
<reference evidence="1" key="1">
    <citation type="submission" date="2025-08" db="UniProtKB">
        <authorList>
            <consortium name="Ensembl"/>
        </authorList>
    </citation>
    <scope>IDENTIFICATION</scope>
</reference>